<feature type="compositionally biased region" description="Polar residues" evidence="6">
    <location>
        <begin position="168"/>
        <end position="180"/>
    </location>
</feature>
<evidence type="ECO:0000256" key="2">
    <source>
        <dbReference type="ARBA" id="ARBA00023015"/>
    </source>
</evidence>
<name>A0A5N6RKQ1_9ROSI</name>
<dbReference type="GO" id="GO:0046983">
    <property type="term" value="F:protein dimerization activity"/>
    <property type="evidence" value="ECO:0007669"/>
    <property type="project" value="InterPro"/>
</dbReference>
<accession>A0A5N6RKQ1</accession>
<dbReference type="InterPro" id="IPR045239">
    <property type="entry name" value="bHLH95_bHLH"/>
</dbReference>
<evidence type="ECO:0000256" key="6">
    <source>
        <dbReference type="SAM" id="MobiDB-lite"/>
    </source>
</evidence>
<gene>
    <name evidence="8" type="ORF">FH972_016883</name>
</gene>
<dbReference type="InterPro" id="IPR045843">
    <property type="entry name" value="IND-like"/>
</dbReference>
<keyword evidence="2" id="KW-0805">Transcription regulation</keyword>
<evidence type="ECO:0000256" key="5">
    <source>
        <dbReference type="ARBA" id="ARBA00023242"/>
    </source>
</evidence>
<comment type="subcellular location">
    <subcellularLocation>
        <location evidence="1">Nucleus</location>
    </subcellularLocation>
</comment>
<keyword evidence="5" id="KW-0539">Nucleus</keyword>
<evidence type="ECO:0000256" key="1">
    <source>
        <dbReference type="ARBA" id="ARBA00004123"/>
    </source>
</evidence>
<dbReference type="PANTHER" id="PTHR16223:SF125">
    <property type="entry name" value="OS08G0506700 PROTEIN"/>
    <property type="match status" value="1"/>
</dbReference>
<evidence type="ECO:0000313" key="9">
    <source>
        <dbReference type="Proteomes" id="UP000327013"/>
    </source>
</evidence>
<dbReference type="FunFam" id="4.10.280.10:FF:000021">
    <property type="entry name" value="Transcription factor bHLH130 family"/>
    <property type="match status" value="1"/>
</dbReference>
<dbReference type="PROSITE" id="PS50888">
    <property type="entry name" value="BHLH"/>
    <property type="match status" value="1"/>
</dbReference>
<dbReference type="EMBL" id="CM017327">
    <property type="protein sequence ID" value="KAE8098849.1"/>
    <property type="molecule type" value="Genomic_DNA"/>
</dbReference>
<dbReference type="PANTHER" id="PTHR16223">
    <property type="entry name" value="TRANSCRIPTION FACTOR BHLH83-RELATED"/>
    <property type="match status" value="1"/>
</dbReference>
<dbReference type="SMART" id="SM00353">
    <property type="entry name" value="HLH"/>
    <property type="match status" value="1"/>
</dbReference>
<dbReference type="SUPFAM" id="SSF47459">
    <property type="entry name" value="HLH, helix-loop-helix DNA-binding domain"/>
    <property type="match status" value="1"/>
</dbReference>
<dbReference type="OrthoDB" id="2019494at2759"/>
<dbReference type="GO" id="GO:0005634">
    <property type="term" value="C:nucleus"/>
    <property type="evidence" value="ECO:0007669"/>
    <property type="project" value="UniProtKB-SubCell"/>
</dbReference>
<feature type="domain" description="BHLH" evidence="7">
    <location>
        <begin position="311"/>
        <end position="361"/>
    </location>
</feature>
<sequence length="377" mass="40563">MDSKSQHDYQHQIQQPNSGLLRFRSAPSSLLSNFTEGGVVASGANKGNFTEGSESEILSRFLNYAGSADTASPTEAAVNHVSSQQGYSGGLPPHYPRYGTATATSSPMDGSYGLVGSMATDHHVQAKADNSNILRQSSSPAGLFSHISIPNGYATMKGVGNYGGVNGTSGDISPPTNRLKSQSSFSPRLPSSLGVLSQISDIGTESVGANSPGDGKLGNGNGDARFYGPGFPYGSWNDSSQFAENFTGMKREQDDDGKLFSNTQNGGLGTQGHLLSHHLSLPKTSSEMFAMEKYLQFQDSVPCKIRAKRGCATHPRSIAERVRRTRISERMRKLQELVPNMDKQTNTADMLDLAVEYIKDLQEQFKTLSENRANCKC</sequence>
<dbReference type="Proteomes" id="UP000327013">
    <property type="component" value="Chromosome 7"/>
</dbReference>
<evidence type="ECO:0000313" key="8">
    <source>
        <dbReference type="EMBL" id="KAE8098849.1"/>
    </source>
</evidence>
<dbReference type="Pfam" id="PF00010">
    <property type="entry name" value="HLH"/>
    <property type="match status" value="1"/>
</dbReference>
<keyword evidence="3" id="KW-0238">DNA-binding</keyword>
<feature type="region of interest" description="Disordered" evidence="6">
    <location>
        <begin position="168"/>
        <end position="190"/>
    </location>
</feature>
<feature type="compositionally biased region" description="Low complexity" evidence="6">
    <location>
        <begin position="181"/>
        <end position="190"/>
    </location>
</feature>
<reference evidence="8 9" key="1">
    <citation type="submission" date="2019-06" db="EMBL/GenBank/DDBJ databases">
        <title>A chromosomal-level reference genome of Carpinus fangiana (Coryloideae, Betulaceae).</title>
        <authorList>
            <person name="Yang X."/>
            <person name="Wang Z."/>
            <person name="Zhang L."/>
            <person name="Hao G."/>
            <person name="Liu J."/>
            <person name="Yang Y."/>
        </authorList>
    </citation>
    <scope>NUCLEOTIDE SEQUENCE [LARGE SCALE GENOMIC DNA]</scope>
    <source>
        <strain evidence="8">Cfa_2016G</strain>
        <tissue evidence="8">Leaf</tissue>
    </source>
</reference>
<evidence type="ECO:0000259" key="7">
    <source>
        <dbReference type="PROSITE" id="PS50888"/>
    </source>
</evidence>
<dbReference type="AlphaFoldDB" id="A0A5N6RKQ1"/>
<dbReference type="Gene3D" id="4.10.280.10">
    <property type="entry name" value="Helix-loop-helix DNA-binding domain"/>
    <property type="match status" value="1"/>
</dbReference>
<dbReference type="GO" id="GO:0000981">
    <property type="term" value="F:DNA-binding transcription factor activity, RNA polymerase II-specific"/>
    <property type="evidence" value="ECO:0007669"/>
    <property type="project" value="TreeGrafter"/>
</dbReference>
<organism evidence="8 9">
    <name type="scientific">Carpinus fangiana</name>
    <dbReference type="NCBI Taxonomy" id="176857"/>
    <lineage>
        <taxon>Eukaryota</taxon>
        <taxon>Viridiplantae</taxon>
        <taxon>Streptophyta</taxon>
        <taxon>Embryophyta</taxon>
        <taxon>Tracheophyta</taxon>
        <taxon>Spermatophyta</taxon>
        <taxon>Magnoliopsida</taxon>
        <taxon>eudicotyledons</taxon>
        <taxon>Gunneridae</taxon>
        <taxon>Pentapetalae</taxon>
        <taxon>rosids</taxon>
        <taxon>fabids</taxon>
        <taxon>Fagales</taxon>
        <taxon>Betulaceae</taxon>
        <taxon>Carpinus</taxon>
    </lineage>
</organism>
<dbReference type="InterPro" id="IPR011598">
    <property type="entry name" value="bHLH_dom"/>
</dbReference>
<dbReference type="InterPro" id="IPR036638">
    <property type="entry name" value="HLH_DNA-bd_sf"/>
</dbReference>
<keyword evidence="9" id="KW-1185">Reference proteome</keyword>
<keyword evidence="4" id="KW-0804">Transcription</keyword>
<dbReference type="CDD" id="cd11393">
    <property type="entry name" value="bHLH_AtbHLH_like"/>
    <property type="match status" value="1"/>
</dbReference>
<protein>
    <recommendedName>
        <fullName evidence="7">BHLH domain-containing protein</fullName>
    </recommendedName>
</protein>
<dbReference type="GO" id="GO:0000978">
    <property type="term" value="F:RNA polymerase II cis-regulatory region sequence-specific DNA binding"/>
    <property type="evidence" value="ECO:0007669"/>
    <property type="project" value="TreeGrafter"/>
</dbReference>
<evidence type="ECO:0000256" key="3">
    <source>
        <dbReference type="ARBA" id="ARBA00023125"/>
    </source>
</evidence>
<evidence type="ECO:0000256" key="4">
    <source>
        <dbReference type="ARBA" id="ARBA00023163"/>
    </source>
</evidence>
<proteinExistence type="predicted"/>